<reference evidence="3" key="1">
    <citation type="submission" date="2017-03" db="EMBL/GenBank/DDBJ databases">
        <title>Genomes of endolithic fungi from Antarctica.</title>
        <authorList>
            <person name="Coleine C."/>
            <person name="Masonjones S."/>
            <person name="Stajich J.E."/>
        </authorList>
    </citation>
    <scope>NUCLEOTIDE SEQUENCE [LARGE SCALE GENOMIC DNA]</scope>
    <source>
        <strain evidence="3">CCFEE 5527</strain>
    </source>
</reference>
<dbReference type="OrthoDB" id="5403747at2759"/>
<feature type="region of interest" description="Disordered" evidence="1">
    <location>
        <begin position="58"/>
        <end position="135"/>
    </location>
</feature>
<accession>A0A1V8T1H6</accession>
<gene>
    <name evidence="2" type="ORF">B0A48_08200</name>
</gene>
<feature type="compositionally biased region" description="Basic and acidic residues" evidence="1">
    <location>
        <begin position="94"/>
        <end position="108"/>
    </location>
</feature>
<sequence length="135" mass="14481">MSAKITENDRKIMATAWLCMKTEPQIDYALLAQHMGWKNARVASVCFGPVKKKFMASIGQGGATQGKPKKGGGNKGKRVIEEVEAEEDDDEEIMEPKVKKGRKVKGDEVEGGEDGDGDGKGEKGVEVKAEGGEGQ</sequence>
<keyword evidence="3" id="KW-1185">Reference proteome</keyword>
<evidence type="ECO:0000313" key="2">
    <source>
        <dbReference type="EMBL" id="OQO05180.1"/>
    </source>
</evidence>
<dbReference type="Proteomes" id="UP000192596">
    <property type="component" value="Unassembled WGS sequence"/>
</dbReference>
<dbReference type="AlphaFoldDB" id="A0A1V8T1H6"/>
<proteinExistence type="predicted"/>
<feature type="compositionally biased region" description="Basic residues" evidence="1">
    <location>
        <begin position="67"/>
        <end position="77"/>
    </location>
</feature>
<comment type="caution">
    <text evidence="2">The sequence shown here is derived from an EMBL/GenBank/DDBJ whole genome shotgun (WGS) entry which is preliminary data.</text>
</comment>
<feature type="compositionally biased region" description="Basic and acidic residues" evidence="1">
    <location>
        <begin position="117"/>
        <end position="135"/>
    </location>
</feature>
<evidence type="ECO:0000256" key="1">
    <source>
        <dbReference type="SAM" id="MobiDB-lite"/>
    </source>
</evidence>
<feature type="compositionally biased region" description="Acidic residues" evidence="1">
    <location>
        <begin position="82"/>
        <end position="93"/>
    </location>
</feature>
<organism evidence="2 3">
    <name type="scientific">Cryoendolithus antarcticus</name>
    <dbReference type="NCBI Taxonomy" id="1507870"/>
    <lineage>
        <taxon>Eukaryota</taxon>
        <taxon>Fungi</taxon>
        <taxon>Dikarya</taxon>
        <taxon>Ascomycota</taxon>
        <taxon>Pezizomycotina</taxon>
        <taxon>Dothideomycetes</taxon>
        <taxon>Dothideomycetidae</taxon>
        <taxon>Cladosporiales</taxon>
        <taxon>Cladosporiaceae</taxon>
        <taxon>Cryoendolithus</taxon>
    </lineage>
</organism>
<evidence type="ECO:0000313" key="3">
    <source>
        <dbReference type="Proteomes" id="UP000192596"/>
    </source>
</evidence>
<dbReference type="EMBL" id="NAJO01000020">
    <property type="protein sequence ID" value="OQO05180.1"/>
    <property type="molecule type" value="Genomic_DNA"/>
</dbReference>
<protein>
    <submittedName>
        <fullName evidence="2">Uncharacterized protein</fullName>
    </submittedName>
</protein>
<name>A0A1V8T1H6_9PEZI</name>
<dbReference type="InParanoid" id="A0A1V8T1H6"/>